<feature type="region of interest" description="Disordered" evidence="1">
    <location>
        <begin position="1"/>
        <end position="23"/>
    </location>
</feature>
<keyword evidence="4" id="KW-1185">Reference proteome</keyword>
<dbReference type="CDD" id="cd00303">
    <property type="entry name" value="retropepsin_like"/>
    <property type="match status" value="1"/>
</dbReference>
<dbReference type="Proteomes" id="UP001521116">
    <property type="component" value="Unassembled WGS sequence"/>
</dbReference>
<organism evidence="3 4">
    <name type="scientific">Neofusicoccum ribis</name>
    <dbReference type="NCBI Taxonomy" id="45134"/>
    <lineage>
        <taxon>Eukaryota</taxon>
        <taxon>Fungi</taxon>
        <taxon>Dikarya</taxon>
        <taxon>Ascomycota</taxon>
        <taxon>Pezizomycotina</taxon>
        <taxon>Dothideomycetes</taxon>
        <taxon>Dothideomycetes incertae sedis</taxon>
        <taxon>Botryosphaeriales</taxon>
        <taxon>Botryosphaeriaceae</taxon>
        <taxon>Neofusicoccum</taxon>
    </lineage>
</organism>
<name>A0ABR3SF81_9PEZI</name>
<feature type="region of interest" description="Disordered" evidence="1">
    <location>
        <begin position="309"/>
        <end position="339"/>
    </location>
</feature>
<feature type="domain" description="DUF6590" evidence="2">
    <location>
        <begin position="7"/>
        <end position="97"/>
    </location>
</feature>
<evidence type="ECO:0000313" key="3">
    <source>
        <dbReference type="EMBL" id="KAL1619325.1"/>
    </source>
</evidence>
<comment type="caution">
    <text evidence="3">The sequence shown here is derived from an EMBL/GenBank/DDBJ whole genome shotgun (WGS) entry which is preliminary data.</text>
</comment>
<feature type="compositionally biased region" description="Polar residues" evidence="1">
    <location>
        <begin position="153"/>
        <end position="167"/>
    </location>
</feature>
<evidence type="ECO:0000256" key="1">
    <source>
        <dbReference type="SAM" id="MobiDB-lite"/>
    </source>
</evidence>
<dbReference type="SUPFAM" id="SSF50630">
    <property type="entry name" value="Acid proteases"/>
    <property type="match status" value="1"/>
</dbReference>
<reference evidence="3 4" key="1">
    <citation type="submission" date="2024-02" db="EMBL/GenBank/DDBJ databases">
        <title>De novo assembly and annotation of 12 fungi associated with fruit tree decline syndrome in Ontario, Canada.</title>
        <authorList>
            <person name="Sulman M."/>
            <person name="Ellouze W."/>
            <person name="Ilyukhin E."/>
        </authorList>
    </citation>
    <scope>NUCLEOTIDE SEQUENCE [LARGE SCALE GENOMIC DNA]</scope>
    <source>
        <strain evidence="3 4">M1-105</strain>
    </source>
</reference>
<dbReference type="EMBL" id="JAJVDC020000190">
    <property type="protein sequence ID" value="KAL1619325.1"/>
    <property type="molecule type" value="Genomic_DNA"/>
</dbReference>
<protein>
    <recommendedName>
        <fullName evidence="2">DUF6590 domain-containing protein</fullName>
    </recommendedName>
</protein>
<feature type="compositionally biased region" description="Basic and acidic residues" evidence="1">
    <location>
        <begin position="9"/>
        <end position="23"/>
    </location>
</feature>
<feature type="region of interest" description="Disordered" evidence="1">
    <location>
        <begin position="153"/>
        <end position="173"/>
    </location>
</feature>
<proteinExistence type="predicted"/>
<dbReference type="InterPro" id="IPR021109">
    <property type="entry name" value="Peptidase_aspartic_dom_sf"/>
</dbReference>
<evidence type="ECO:0000313" key="4">
    <source>
        <dbReference type="Proteomes" id="UP001521116"/>
    </source>
</evidence>
<dbReference type="Gene3D" id="2.40.70.10">
    <property type="entry name" value="Acid Proteases"/>
    <property type="match status" value="1"/>
</dbReference>
<evidence type="ECO:0000259" key="2">
    <source>
        <dbReference type="Pfam" id="PF20233"/>
    </source>
</evidence>
<gene>
    <name evidence="3" type="ORF">SLS56_010163</name>
</gene>
<feature type="compositionally biased region" description="Basic and acidic residues" evidence="1">
    <location>
        <begin position="316"/>
        <end position="339"/>
    </location>
</feature>
<dbReference type="Pfam" id="PF20233">
    <property type="entry name" value="DUF6590"/>
    <property type="match status" value="1"/>
</dbReference>
<accession>A0ABR3SF81</accession>
<sequence length="339" mass="38162">MANAVRQIKTYENKATTRPDVRNKQHEHAIIYTGVEPPKPLKGESNLQDPIEADAESQATYLSPLARINYGESHEIQHTEKVYNLGQVTENCVSKLQRTYDLVSCRSSTPGQTAPTRKRTFDDVTEGLERTSLDNDKRPFIYNDGRASEAASFYNTPSSLGDSSGNEGSPGHHDKVRKDAVFFGPLNDGHIFGTLLDTGAECNFISKRKADKLGARVLRYQGPDIKVGNGNILRPEGILSSCWRFNDKSRTYMDQFVIMPDLPADVVIGRQAIFDRSFLLANEELLILGLKTITKPERVAQEEAAIRNAEQNLKQEVQERDAMRSNLKKEREERQAKHR</sequence>
<dbReference type="InterPro" id="IPR046497">
    <property type="entry name" value="DUF6590"/>
</dbReference>